<organism evidence="2 3">
    <name type="scientific">Coturnix japonica</name>
    <name type="common">Japanese quail</name>
    <name type="synonym">Coturnix coturnix japonica</name>
    <dbReference type="NCBI Taxonomy" id="93934"/>
    <lineage>
        <taxon>Eukaryota</taxon>
        <taxon>Metazoa</taxon>
        <taxon>Chordata</taxon>
        <taxon>Craniata</taxon>
        <taxon>Vertebrata</taxon>
        <taxon>Euteleostomi</taxon>
        <taxon>Archelosauria</taxon>
        <taxon>Archosauria</taxon>
        <taxon>Dinosauria</taxon>
        <taxon>Saurischia</taxon>
        <taxon>Theropoda</taxon>
        <taxon>Coelurosauria</taxon>
        <taxon>Aves</taxon>
        <taxon>Neognathae</taxon>
        <taxon>Galloanserae</taxon>
        <taxon>Galliformes</taxon>
        <taxon>Phasianidae</taxon>
        <taxon>Perdicinae</taxon>
        <taxon>Coturnix</taxon>
    </lineage>
</organism>
<name>A0A8C2U4Y1_COTJA</name>
<keyword evidence="1" id="KW-0812">Transmembrane</keyword>
<sequence length="656" mass="73384">MARGNRVDGRGRGDKTCGGVCSIMNESKDLGSRRYPKTGNNSPEQLKTHYCSGKTAYLKLAQLIIILSLINEGWGTEVQTHEPFKWSLIRWEDQKVISTDVTPGAPILKSQVCDLVPTQPCLNRKAIYACPASNPGKSYCNYPGEYYCAYWGCETVSLGFLPGGGQDEYITISWGPSGCTPPTYGTHSGEGTCQHLEIKILKTENTVWWIGKTWGVRMWEPGRDRGGHFLIKKERVPPDPPIGIGPNVVINNNQNKTEAVTVGPTEASPYITEYGTLWKIIQSSFKVLNNTYPELTKECWLCYDIRPPFYEAIGSVAKIRRRNGTNPAECLWKKGRPNVPGITLAHVTGNGVCVGTVPLEKRHLCNKTIEVQSQEKPSDWLLPADNAKWICAKLGVTTCLSTKIFNQTTNYCVQVIIVPRIIYHPKDYVISQQETSEHHLIKREPFTALTVAMLLTIGGAGLGTGVASLINQPQGLKTLRQSVDEDLQKIDEAINALTKSVRSLSEVVLQNRRGLDLLLLQQGGLCVALKEQCCTYVDQTGVAIDTMAELRKQLEQRKRAQESQRSWYESWFNGSSWFTTLLSTIMGPVIMIILGLTFGPCILNRLIVIVKNRLEAAHLMVIRERYEPLDGEPEEDALEWSRQELKRFNEQNKIVQ</sequence>
<dbReference type="Ensembl" id="ENSCJPT00005032289.1">
    <property type="protein sequence ID" value="ENSCJPP00005023567.1"/>
    <property type="gene ID" value="ENSCJPG00005018675.1"/>
</dbReference>
<dbReference type="AlphaFoldDB" id="A0A8C2U4Y1"/>
<keyword evidence="3" id="KW-1185">Reference proteome</keyword>
<feature type="transmembrane region" description="Helical" evidence="1">
    <location>
        <begin position="577"/>
        <end position="603"/>
    </location>
</feature>
<keyword evidence="1" id="KW-1133">Transmembrane helix</keyword>
<proteinExistence type="predicted"/>
<accession>A0A8C2U4Y1</accession>
<feature type="transmembrane region" description="Helical" evidence="1">
    <location>
        <begin position="446"/>
        <end position="470"/>
    </location>
</feature>
<evidence type="ECO:0000313" key="2">
    <source>
        <dbReference type="Ensembl" id="ENSCJPP00005023567.1"/>
    </source>
</evidence>
<dbReference type="PANTHER" id="PTHR10424">
    <property type="entry name" value="VIRAL ENVELOPE PROTEIN"/>
    <property type="match status" value="1"/>
</dbReference>
<keyword evidence="1" id="KW-0472">Membrane</keyword>
<reference evidence="2" key="3">
    <citation type="submission" date="2025-09" db="UniProtKB">
        <authorList>
            <consortium name="Ensembl"/>
        </authorList>
    </citation>
    <scope>IDENTIFICATION</scope>
</reference>
<dbReference type="InterPro" id="IPR018154">
    <property type="entry name" value="TLV/ENV_coat_polyprotein"/>
</dbReference>
<evidence type="ECO:0000256" key="1">
    <source>
        <dbReference type="SAM" id="Phobius"/>
    </source>
</evidence>
<protein>
    <recommendedName>
        <fullName evidence="4">Envelope glycoprotein</fullName>
    </recommendedName>
</protein>
<evidence type="ECO:0000313" key="3">
    <source>
        <dbReference type="Proteomes" id="UP000694412"/>
    </source>
</evidence>
<dbReference type="SUPFAM" id="SSF58069">
    <property type="entry name" value="Virus ectodomain"/>
    <property type="match status" value="1"/>
</dbReference>
<dbReference type="InterPro" id="IPR008981">
    <property type="entry name" value="FMuLV_rcpt-bd"/>
</dbReference>
<reference evidence="2" key="1">
    <citation type="submission" date="2015-11" db="EMBL/GenBank/DDBJ databases">
        <authorList>
            <consortium name="International Coturnix japonica Genome Analysis Consortium"/>
            <person name="Warren W."/>
            <person name="Burt D.W."/>
            <person name="Antin P.B."/>
            <person name="Lanford R."/>
            <person name="Gros J."/>
            <person name="Wilson R.K."/>
        </authorList>
    </citation>
    <scope>NUCLEOTIDE SEQUENCE [LARGE SCALE GENOMIC DNA]</scope>
</reference>
<dbReference type="GeneTree" id="ENSGT00690000102286"/>
<dbReference type="PANTHER" id="PTHR10424:SF82">
    <property type="entry name" value="ENVELOPE GLYCOPROTEIN-RELATED"/>
    <property type="match status" value="1"/>
</dbReference>
<dbReference type="Pfam" id="PF00429">
    <property type="entry name" value="TLV_coat"/>
    <property type="match status" value="1"/>
</dbReference>
<dbReference type="Gene3D" id="3.90.310.10">
    <property type="entry name" value="ENV polyprotein, receptor-binding domain"/>
    <property type="match status" value="1"/>
</dbReference>
<dbReference type="Proteomes" id="UP000694412">
    <property type="component" value="Chromosome 12"/>
</dbReference>
<dbReference type="SUPFAM" id="SSF49830">
    <property type="entry name" value="ENV polyprotein, receptor-binding domain"/>
    <property type="match status" value="1"/>
</dbReference>
<reference evidence="2" key="2">
    <citation type="submission" date="2025-08" db="UniProtKB">
        <authorList>
            <consortium name="Ensembl"/>
        </authorList>
    </citation>
    <scope>IDENTIFICATION</scope>
</reference>
<evidence type="ECO:0008006" key="4">
    <source>
        <dbReference type="Google" id="ProtNLM"/>
    </source>
</evidence>
<dbReference type="Gene3D" id="1.10.287.210">
    <property type="match status" value="1"/>
</dbReference>